<feature type="transmembrane region" description="Helical" evidence="1">
    <location>
        <begin position="6"/>
        <end position="26"/>
    </location>
</feature>
<keyword evidence="3" id="KW-1185">Reference proteome</keyword>
<protein>
    <recommendedName>
        <fullName evidence="4">Lipoprotein</fullName>
    </recommendedName>
</protein>
<evidence type="ECO:0000256" key="1">
    <source>
        <dbReference type="SAM" id="Phobius"/>
    </source>
</evidence>
<dbReference type="RefSeq" id="WP_200352466.1">
    <property type="nucleotide sequence ID" value="NZ_BAABHZ010000001.1"/>
</dbReference>
<dbReference type="AlphaFoldDB" id="A0A934R5F6"/>
<organism evidence="2 3">
    <name type="scientific">Luteolibacter yonseiensis</name>
    <dbReference type="NCBI Taxonomy" id="1144680"/>
    <lineage>
        <taxon>Bacteria</taxon>
        <taxon>Pseudomonadati</taxon>
        <taxon>Verrucomicrobiota</taxon>
        <taxon>Verrucomicrobiia</taxon>
        <taxon>Verrucomicrobiales</taxon>
        <taxon>Verrucomicrobiaceae</taxon>
        <taxon>Luteolibacter</taxon>
    </lineage>
</organism>
<evidence type="ECO:0000313" key="2">
    <source>
        <dbReference type="EMBL" id="MBK1817526.1"/>
    </source>
</evidence>
<gene>
    <name evidence="2" type="ORF">JIN84_18035</name>
</gene>
<evidence type="ECO:0000313" key="3">
    <source>
        <dbReference type="Proteomes" id="UP000600139"/>
    </source>
</evidence>
<keyword evidence="1" id="KW-0812">Transmembrane</keyword>
<comment type="caution">
    <text evidence="2">The sequence shown here is derived from an EMBL/GenBank/DDBJ whole genome shotgun (WGS) entry which is preliminary data.</text>
</comment>
<reference evidence="2" key="1">
    <citation type="submission" date="2021-01" db="EMBL/GenBank/DDBJ databases">
        <title>Modified the classification status of verrucomicrobia.</title>
        <authorList>
            <person name="Feng X."/>
        </authorList>
    </citation>
    <scope>NUCLEOTIDE SEQUENCE</scope>
    <source>
        <strain evidence="2">JCM 18052</strain>
    </source>
</reference>
<dbReference type="PROSITE" id="PS51257">
    <property type="entry name" value="PROKAR_LIPOPROTEIN"/>
    <property type="match status" value="1"/>
</dbReference>
<keyword evidence="1" id="KW-1133">Transmembrane helix</keyword>
<accession>A0A934R5F6</accession>
<evidence type="ECO:0008006" key="4">
    <source>
        <dbReference type="Google" id="ProtNLM"/>
    </source>
</evidence>
<dbReference type="EMBL" id="JAENIK010000012">
    <property type="protein sequence ID" value="MBK1817526.1"/>
    <property type="molecule type" value="Genomic_DNA"/>
</dbReference>
<sequence>MKFLKAIIAILTILLMGCCVPVGFICRAIQRGFEGGVGIFDAHGEETLEDPDEEER</sequence>
<proteinExistence type="predicted"/>
<name>A0A934R5F6_9BACT</name>
<dbReference type="Proteomes" id="UP000600139">
    <property type="component" value="Unassembled WGS sequence"/>
</dbReference>
<keyword evidence="1" id="KW-0472">Membrane</keyword>